<dbReference type="AlphaFoldDB" id="A0A1V4IE50"/>
<comment type="caution">
    <text evidence="5">The sequence shown here is derived from an EMBL/GenBank/DDBJ whole genome shotgun (WGS) entry which is preliminary data.</text>
</comment>
<accession>A0A1V4IE50</accession>
<reference evidence="5 6" key="1">
    <citation type="submission" date="2017-03" db="EMBL/GenBank/DDBJ databases">
        <title>Genome sequence of Clostridium oryzae DSM 28571.</title>
        <authorList>
            <person name="Poehlein A."/>
            <person name="Daniel R."/>
        </authorList>
    </citation>
    <scope>NUCLEOTIDE SEQUENCE [LARGE SCALE GENOMIC DNA]</scope>
    <source>
        <strain evidence="5 6">DSM 28571</strain>
    </source>
</reference>
<evidence type="ECO:0000313" key="5">
    <source>
        <dbReference type="EMBL" id="OPJ58272.1"/>
    </source>
</evidence>
<dbReference type="Proteomes" id="UP000190080">
    <property type="component" value="Unassembled WGS sequence"/>
</dbReference>
<protein>
    <submittedName>
        <fullName evidence="5">Poly-beta-1,6-N-acetyl-D-glucosamine synthase</fullName>
        <ecNumber evidence="5">2.4.1.-</ecNumber>
    </submittedName>
</protein>
<feature type="transmembrane region" description="Helical" evidence="4">
    <location>
        <begin position="309"/>
        <end position="335"/>
    </location>
</feature>
<organism evidence="5 6">
    <name type="scientific">Clostridium oryzae</name>
    <dbReference type="NCBI Taxonomy" id="1450648"/>
    <lineage>
        <taxon>Bacteria</taxon>
        <taxon>Bacillati</taxon>
        <taxon>Bacillota</taxon>
        <taxon>Clostridia</taxon>
        <taxon>Eubacteriales</taxon>
        <taxon>Clostridiaceae</taxon>
        <taxon>Clostridium</taxon>
    </lineage>
</organism>
<keyword evidence="6" id="KW-1185">Reference proteome</keyword>
<sequence>MAEHLQAIDYLFLFSITSIWIMLFTNILLTIGGYIYYFKTIKFTDVDRLDNYPMVSILVPAHNEEKVIGKTITSILNMSYPKERMELIVINDNSSDNTKEILENIQREYSDSNIIIINTTEENGGKGKSNALNIGFQNSNGEFIVVYDADNTPEKAALRILVNTICKDDNLGAVIGKFRTRNKNRNLLTKFINIETLGFQWMVQAGRWQLFNLCTIPGTNYIIRKALIHEIGGWDTKAIAEDTEISFRLYRKGYKIKFMPLAVTWEQEPESINVWMKQRSRWVKGNVYVLLKNFKLLFSQKSKHIRFDLLYFSAVYFFFLSSTLVSDIIFIIGVFTDIRLSVAGNTLLLWFMAYIIFILQISIALSMEKGESNSRNVLLVAVMYFTYCQLWLVVAVKGIFQYIRDGIMGAEVKWYKTERF</sequence>
<comment type="similarity">
    <text evidence="1">Belongs to the glycosyltransferase 2 family.</text>
</comment>
<keyword evidence="2 5" id="KW-0328">Glycosyltransferase</keyword>
<keyword evidence="4" id="KW-0472">Membrane</keyword>
<dbReference type="EMBL" id="MZGV01000060">
    <property type="protein sequence ID" value="OPJ58272.1"/>
    <property type="molecule type" value="Genomic_DNA"/>
</dbReference>
<dbReference type="PANTHER" id="PTHR43630">
    <property type="entry name" value="POLY-BETA-1,6-N-ACETYL-D-GLUCOSAMINE SYNTHASE"/>
    <property type="match status" value="1"/>
</dbReference>
<keyword evidence="4" id="KW-1133">Transmembrane helix</keyword>
<dbReference type="EC" id="2.4.1.-" evidence="5"/>
<dbReference type="PANTHER" id="PTHR43630:SF1">
    <property type="entry name" value="POLY-BETA-1,6-N-ACETYL-D-GLUCOSAMINE SYNTHASE"/>
    <property type="match status" value="1"/>
</dbReference>
<dbReference type="STRING" id="1450648.CLORY_36920"/>
<gene>
    <name evidence="5" type="primary">icaA_2</name>
    <name evidence="5" type="ORF">CLORY_36920</name>
</gene>
<proteinExistence type="inferred from homology"/>
<evidence type="ECO:0000256" key="3">
    <source>
        <dbReference type="ARBA" id="ARBA00022679"/>
    </source>
</evidence>
<feature type="transmembrane region" description="Helical" evidence="4">
    <location>
        <begin position="377"/>
        <end position="400"/>
    </location>
</feature>
<dbReference type="Gene3D" id="3.90.550.10">
    <property type="entry name" value="Spore Coat Polysaccharide Biosynthesis Protein SpsA, Chain A"/>
    <property type="match status" value="1"/>
</dbReference>
<evidence type="ECO:0000313" key="6">
    <source>
        <dbReference type="Proteomes" id="UP000190080"/>
    </source>
</evidence>
<keyword evidence="3 5" id="KW-0808">Transferase</keyword>
<dbReference type="GO" id="GO:0016757">
    <property type="term" value="F:glycosyltransferase activity"/>
    <property type="evidence" value="ECO:0007669"/>
    <property type="project" value="UniProtKB-KW"/>
</dbReference>
<dbReference type="SUPFAM" id="SSF53448">
    <property type="entry name" value="Nucleotide-diphospho-sugar transferases"/>
    <property type="match status" value="1"/>
</dbReference>
<evidence type="ECO:0000256" key="2">
    <source>
        <dbReference type="ARBA" id="ARBA00022676"/>
    </source>
</evidence>
<dbReference type="InterPro" id="IPR029044">
    <property type="entry name" value="Nucleotide-diphossugar_trans"/>
</dbReference>
<keyword evidence="4" id="KW-0812">Transmembrane</keyword>
<dbReference type="Pfam" id="PF13641">
    <property type="entry name" value="Glyco_tranf_2_3"/>
    <property type="match status" value="1"/>
</dbReference>
<name>A0A1V4IE50_9CLOT</name>
<evidence type="ECO:0000256" key="4">
    <source>
        <dbReference type="SAM" id="Phobius"/>
    </source>
</evidence>
<dbReference type="CDD" id="cd06423">
    <property type="entry name" value="CESA_like"/>
    <property type="match status" value="1"/>
</dbReference>
<feature type="transmembrane region" description="Helical" evidence="4">
    <location>
        <begin position="12"/>
        <end position="38"/>
    </location>
</feature>
<feature type="transmembrane region" description="Helical" evidence="4">
    <location>
        <begin position="347"/>
        <end position="365"/>
    </location>
</feature>
<evidence type="ECO:0000256" key="1">
    <source>
        <dbReference type="ARBA" id="ARBA00006739"/>
    </source>
</evidence>